<dbReference type="GO" id="GO:0006508">
    <property type="term" value="P:proteolysis"/>
    <property type="evidence" value="ECO:0007669"/>
    <property type="project" value="UniProtKB-KW"/>
</dbReference>
<evidence type="ECO:0000259" key="2">
    <source>
        <dbReference type="Pfam" id="PF02517"/>
    </source>
</evidence>
<dbReference type="EMBL" id="VAJM01000001">
    <property type="protein sequence ID" value="TLM96830.1"/>
    <property type="molecule type" value="Genomic_DNA"/>
</dbReference>
<organism evidence="3 4">
    <name type="scientific">Hymenobacter jeollabukensis</name>
    <dbReference type="NCBI Taxonomy" id="2025313"/>
    <lineage>
        <taxon>Bacteria</taxon>
        <taxon>Pseudomonadati</taxon>
        <taxon>Bacteroidota</taxon>
        <taxon>Cytophagia</taxon>
        <taxon>Cytophagales</taxon>
        <taxon>Hymenobacteraceae</taxon>
        <taxon>Hymenobacter</taxon>
    </lineage>
</organism>
<keyword evidence="3" id="KW-0378">Hydrolase</keyword>
<dbReference type="PANTHER" id="PTHR43592:SF15">
    <property type="entry name" value="CAAX AMINO TERMINAL PROTEASE FAMILY PROTEIN"/>
    <property type="match status" value="1"/>
</dbReference>
<dbReference type="Proteomes" id="UP000305517">
    <property type="component" value="Unassembled WGS sequence"/>
</dbReference>
<keyword evidence="4" id="KW-1185">Reference proteome</keyword>
<sequence length="300" mass="32209">MEPTYSEAEASPTELIEAAAAERAAVPPPAYPTYAESWGVLGWYLLTMLLTGIVAGGFLLWLPKSTRTGPTMLLGELAQLGLVFWLVAQAGGRAQPVRWRGRFDGPVLGAVVVLTTYGVALAVSALQWLRLPHWGVDAAFNQLMLNPALSFGLICVAAPVIEEWLFRGLLLPGLARNYGPTRAILQSSLLFGIIHFNPAQSLMAFCLGLFQGWLYTRTRSVRVCVLSHATVNTAAWAGMYFTRQPYGQATSWAQTSAGDLASIGAGALVAAAGIWYLHRLTAAGQPDALEVAASHWPAED</sequence>
<feature type="transmembrane region" description="Helical" evidence="1">
    <location>
        <begin position="222"/>
        <end position="240"/>
    </location>
</feature>
<protein>
    <submittedName>
        <fullName evidence="3">CPBP family intramembrane metalloprotease</fullName>
    </submittedName>
</protein>
<gene>
    <name evidence="3" type="ORF">FDY95_02225</name>
</gene>
<comment type="caution">
    <text evidence="3">The sequence shown here is derived from an EMBL/GenBank/DDBJ whole genome shotgun (WGS) entry which is preliminary data.</text>
</comment>
<keyword evidence="1" id="KW-1133">Transmembrane helix</keyword>
<dbReference type="OrthoDB" id="158986at2"/>
<dbReference type="RefSeq" id="WP_138075079.1">
    <property type="nucleotide sequence ID" value="NZ_VAJM01000001.1"/>
</dbReference>
<dbReference type="GO" id="GO:0080120">
    <property type="term" value="P:CAAX-box protein maturation"/>
    <property type="evidence" value="ECO:0007669"/>
    <property type="project" value="UniProtKB-ARBA"/>
</dbReference>
<feature type="transmembrane region" description="Helical" evidence="1">
    <location>
        <begin position="108"/>
        <end position="131"/>
    </location>
</feature>
<evidence type="ECO:0000256" key="1">
    <source>
        <dbReference type="SAM" id="Phobius"/>
    </source>
</evidence>
<feature type="transmembrane region" description="Helical" evidence="1">
    <location>
        <begin position="143"/>
        <end position="161"/>
    </location>
</feature>
<dbReference type="Pfam" id="PF02517">
    <property type="entry name" value="Rce1-like"/>
    <property type="match status" value="1"/>
</dbReference>
<keyword evidence="3" id="KW-0482">Metalloprotease</keyword>
<proteinExistence type="predicted"/>
<evidence type="ECO:0000313" key="3">
    <source>
        <dbReference type="EMBL" id="TLM96830.1"/>
    </source>
</evidence>
<feature type="transmembrane region" description="Helical" evidence="1">
    <location>
        <begin position="41"/>
        <end position="62"/>
    </location>
</feature>
<dbReference type="AlphaFoldDB" id="A0A5R8WWC2"/>
<reference evidence="3 4" key="1">
    <citation type="submission" date="2019-05" db="EMBL/GenBank/DDBJ databases">
        <title>Hymenobacter edaphi sp. nov., isolated from abandoned arsenic-contaminated farmland soil.</title>
        <authorList>
            <person name="Nie L."/>
        </authorList>
    </citation>
    <scope>NUCLEOTIDE SEQUENCE [LARGE SCALE GENOMIC DNA]</scope>
    <source>
        <strain evidence="3 4">1-3-3-8</strain>
    </source>
</reference>
<keyword evidence="1" id="KW-0472">Membrane</keyword>
<dbReference type="GO" id="GO:0004175">
    <property type="term" value="F:endopeptidase activity"/>
    <property type="evidence" value="ECO:0007669"/>
    <property type="project" value="UniProtKB-ARBA"/>
</dbReference>
<dbReference type="InterPro" id="IPR003675">
    <property type="entry name" value="Rce1/LyrA-like_dom"/>
</dbReference>
<dbReference type="GO" id="GO:0008237">
    <property type="term" value="F:metallopeptidase activity"/>
    <property type="evidence" value="ECO:0007669"/>
    <property type="project" value="UniProtKB-KW"/>
</dbReference>
<feature type="transmembrane region" description="Helical" evidence="1">
    <location>
        <begin position="260"/>
        <end position="277"/>
    </location>
</feature>
<evidence type="ECO:0000313" key="4">
    <source>
        <dbReference type="Proteomes" id="UP000305517"/>
    </source>
</evidence>
<keyword evidence="1" id="KW-0812">Transmembrane</keyword>
<name>A0A5R8WWC2_9BACT</name>
<keyword evidence="3" id="KW-0645">Protease</keyword>
<accession>A0A5R8WWC2</accession>
<feature type="domain" description="CAAX prenyl protease 2/Lysostaphin resistance protein A-like" evidence="2">
    <location>
        <begin position="147"/>
        <end position="233"/>
    </location>
</feature>
<dbReference type="PANTHER" id="PTHR43592">
    <property type="entry name" value="CAAX AMINO TERMINAL PROTEASE"/>
    <property type="match status" value="1"/>
</dbReference>